<gene>
    <name evidence="2" type="ORF">DWV92_07160</name>
</gene>
<dbReference type="AlphaFoldDB" id="A0A395XCY3"/>
<dbReference type="Proteomes" id="UP000265970">
    <property type="component" value="Unassembled WGS sequence"/>
</dbReference>
<comment type="caution">
    <text evidence="2">The sequence shown here is derived from an EMBL/GenBank/DDBJ whole genome shotgun (WGS) entry which is preliminary data.</text>
</comment>
<name>A0A395XCY3_9BIFI</name>
<protein>
    <recommendedName>
        <fullName evidence="1">Calcineurin-like phosphoesterase domain-containing protein</fullName>
    </recommendedName>
</protein>
<dbReference type="EMBL" id="QRZV01000004">
    <property type="protein sequence ID" value="RGW08611.1"/>
    <property type="molecule type" value="Genomic_DNA"/>
</dbReference>
<dbReference type="GO" id="GO:0016787">
    <property type="term" value="F:hydrolase activity"/>
    <property type="evidence" value="ECO:0007669"/>
    <property type="project" value="InterPro"/>
</dbReference>
<dbReference type="RefSeq" id="WP_118239486.1">
    <property type="nucleotide sequence ID" value="NZ_QRZV01000004.1"/>
</dbReference>
<dbReference type="SUPFAM" id="SSF56300">
    <property type="entry name" value="Metallo-dependent phosphatases"/>
    <property type="match status" value="1"/>
</dbReference>
<dbReference type="InterPro" id="IPR029052">
    <property type="entry name" value="Metallo-depent_PP-like"/>
</dbReference>
<sequence length="245" mass="28031">MKYFTSDLHLHHPFVAALRGYTKPEYAHLTAADLREHARENRLKLADMVDWQRHDHTILDNINATVEENDELYVLGDLSTGGRASLTGALQTLEGLRVPRDRRHLILGNHEDLRCGYSQMRQLLDVFATVDTGGATTIGKLNVLLSHFQFRHHFEQPAPSGLSTNACDPQYAQYAFVDNGFSWLLHGHTHSTDPFEFANPRELNIGVDAWNMRPVSEEQVLWHFVDAERLISFPPEPHPTLKRHR</sequence>
<accession>A0A395XCY3</accession>
<evidence type="ECO:0000313" key="2">
    <source>
        <dbReference type="EMBL" id="RGW08611.1"/>
    </source>
</evidence>
<organism evidence="2 3">
    <name type="scientific">Bifidobacterium pseudolongum</name>
    <dbReference type="NCBI Taxonomy" id="1694"/>
    <lineage>
        <taxon>Bacteria</taxon>
        <taxon>Bacillati</taxon>
        <taxon>Actinomycetota</taxon>
        <taxon>Actinomycetes</taxon>
        <taxon>Bifidobacteriales</taxon>
        <taxon>Bifidobacteriaceae</taxon>
        <taxon>Bifidobacterium</taxon>
    </lineage>
</organism>
<proteinExistence type="predicted"/>
<feature type="domain" description="Calcineurin-like phosphoesterase" evidence="1">
    <location>
        <begin position="4"/>
        <end position="191"/>
    </location>
</feature>
<evidence type="ECO:0000259" key="1">
    <source>
        <dbReference type="Pfam" id="PF00149"/>
    </source>
</evidence>
<dbReference type="Gene3D" id="3.60.21.10">
    <property type="match status" value="1"/>
</dbReference>
<dbReference type="InterPro" id="IPR004843">
    <property type="entry name" value="Calcineurin-like_PHP"/>
</dbReference>
<reference evidence="2 3" key="1">
    <citation type="submission" date="2018-08" db="EMBL/GenBank/DDBJ databases">
        <title>A genome reference for cultivated species of the human gut microbiota.</title>
        <authorList>
            <person name="Zou Y."/>
            <person name="Xue W."/>
            <person name="Luo G."/>
        </authorList>
    </citation>
    <scope>NUCLEOTIDE SEQUENCE [LARGE SCALE GENOMIC DNA]</scope>
    <source>
        <strain evidence="2 3">AF13-3LB</strain>
    </source>
</reference>
<dbReference type="Pfam" id="PF00149">
    <property type="entry name" value="Metallophos"/>
    <property type="match status" value="1"/>
</dbReference>
<evidence type="ECO:0000313" key="3">
    <source>
        <dbReference type="Proteomes" id="UP000265970"/>
    </source>
</evidence>